<dbReference type="AlphaFoldDB" id="A0A0T9RQG0"/>
<proteinExistence type="predicted"/>
<evidence type="ECO:0000259" key="1">
    <source>
        <dbReference type="Pfam" id="PF11726"/>
    </source>
</evidence>
<dbReference type="Proteomes" id="UP000038204">
    <property type="component" value="Unassembled WGS sequence"/>
</dbReference>
<accession>A0A0T9RQG0</accession>
<dbReference type="Pfam" id="PF11726">
    <property type="entry name" value="YagK_YfjJ_C"/>
    <property type="match status" value="1"/>
</dbReference>
<dbReference type="InterPro" id="IPR057271">
    <property type="entry name" value="YagK_YfjJ_C"/>
</dbReference>
<feature type="domain" description="YagK/YfjJ C-terminal" evidence="1">
    <location>
        <begin position="32"/>
        <end position="207"/>
    </location>
</feature>
<evidence type="ECO:0000313" key="2">
    <source>
        <dbReference type="EMBL" id="CNI77214.1"/>
    </source>
</evidence>
<sequence length="209" mass="24570">MDRTIIIDDDYGPLWRHYVVRMEETLQKALVAHPRTLALRVDLHFPDPDVLVCAATDSQTITRCMASLRAQLTAQWHRKSQPGGRIHWTDLRYIWVREFDWFGVKPHYHVVLLLNKDAYQSPGNYQFDGTNLATMIMAAWYRALKIDMPTNPKHRSLVKFPKNPCYWLDANSDNVEEVFTDLMFRIRYMAKVRSKHHDDGYRLFACSQG</sequence>
<organism evidence="2 3">
    <name type="scientific">Yersinia similis</name>
    <dbReference type="NCBI Taxonomy" id="367190"/>
    <lineage>
        <taxon>Bacteria</taxon>
        <taxon>Pseudomonadati</taxon>
        <taxon>Pseudomonadota</taxon>
        <taxon>Gammaproteobacteria</taxon>
        <taxon>Enterobacterales</taxon>
        <taxon>Yersiniaceae</taxon>
        <taxon>Yersinia</taxon>
    </lineage>
</organism>
<dbReference type="EMBL" id="CQBK01000068">
    <property type="protein sequence ID" value="CNI77214.1"/>
    <property type="molecule type" value="Genomic_DNA"/>
</dbReference>
<dbReference type="RefSeq" id="WP_012104611.1">
    <property type="nucleotide sequence ID" value="NZ_CABIHS010000310.1"/>
</dbReference>
<name>A0A0T9RQG0_9GAMM</name>
<evidence type="ECO:0000313" key="3">
    <source>
        <dbReference type="Proteomes" id="UP000038204"/>
    </source>
</evidence>
<protein>
    <submittedName>
        <fullName evidence="2">Protein of uncharacterized function (DUF3296)</fullName>
    </submittedName>
</protein>
<gene>
    <name evidence="2" type="ORF">ERS008667_04293</name>
</gene>
<reference evidence="2 3" key="1">
    <citation type="submission" date="2015-03" db="EMBL/GenBank/DDBJ databases">
        <authorList>
            <person name="Murphy D."/>
        </authorList>
    </citation>
    <scope>NUCLEOTIDE SEQUENCE [LARGE SCALE GENOMIC DNA]</scope>
    <source>
        <strain evidence="2 3">Y233</strain>
    </source>
</reference>